<dbReference type="InterPro" id="IPR016032">
    <property type="entry name" value="Sig_transdc_resp-reg_C-effctor"/>
</dbReference>
<dbReference type="Proteomes" id="UP000256838">
    <property type="component" value="Unassembled WGS sequence"/>
</dbReference>
<organism evidence="5 6">
    <name type="scientific">Trinickia dinghuensis</name>
    <dbReference type="NCBI Taxonomy" id="2291023"/>
    <lineage>
        <taxon>Bacteria</taxon>
        <taxon>Pseudomonadati</taxon>
        <taxon>Pseudomonadota</taxon>
        <taxon>Betaproteobacteria</taxon>
        <taxon>Burkholderiales</taxon>
        <taxon>Burkholderiaceae</taxon>
        <taxon>Trinickia</taxon>
    </lineage>
</organism>
<dbReference type="PANTHER" id="PTHR44688:SF16">
    <property type="entry name" value="DNA-BINDING TRANSCRIPTIONAL ACTIVATOR DEVR_DOSR"/>
    <property type="match status" value="1"/>
</dbReference>
<dbReference type="AlphaFoldDB" id="A0A3D8JT98"/>
<proteinExistence type="predicted"/>
<dbReference type="InterPro" id="IPR000792">
    <property type="entry name" value="Tscrpt_reg_LuxR_C"/>
</dbReference>
<sequence length="97" mass="10907">MSNSNEPYRGVSFPPRDADIHVEMANEPPAAFTPLTDREFMVLDWLKEGKTNWEIAAILGISERTVKFHVANIRSKLSASSRSHAVALAYSHNLIKR</sequence>
<dbReference type="Pfam" id="PF00196">
    <property type="entry name" value="GerE"/>
    <property type="match status" value="1"/>
</dbReference>
<keyword evidence="1" id="KW-0805">Transcription regulation</keyword>
<accession>A0A3D8JT98</accession>
<dbReference type="RefSeq" id="WP_115536331.1">
    <property type="nucleotide sequence ID" value="NZ_QRGA01000016.1"/>
</dbReference>
<dbReference type="InterPro" id="IPR036388">
    <property type="entry name" value="WH-like_DNA-bd_sf"/>
</dbReference>
<dbReference type="SMART" id="SM00421">
    <property type="entry name" value="HTH_LUXR"/>
    <property type="match status" value="1"/>
</dbReference>
<evidence type="ECO:0000313" key="6">
    <source>
        <dbReference type="Proteomes" id="UP000256838"/>
    </source>
</evidence>
<dbReference type="Gene3D" id="1.10.10.10">
    <property type="entry name" value="Winged helix-like DNA-binding domain superfamily/Winged helix DNA-binding domain"/>
    <property type="match status" value="1"/>
</dbReference>
<dbReference type="GO" id="GO:0003677">
    <property type="term" value="F:DNA binding"/>
    <property type="evidence" value="ECO:0007669"/>
    <property type="project" value="UniProtKB-KW"/>
</dbReference>
<gene>
    <name evidence="5" type="ORF">DWV00_25105</name>
</gene>
<dbReference type="PROSITE" id="PS00622">
    <property type="entry name" value="HTH_LUXR_1"/>
    <property type="match status" value="1"/>
</dbReference>
<protein>
    <submittedName>
        <fullName evidence="5">LuxR family transcriptional regulator</fullName>
    </submittedName>
</protein>
<dbReference type="GO" id="GO:0006355">
    <property type="term" value="P:regulation of DNA-templated transcription"/>
    <property type="evidence" value="ECO:0007669"/>
    <property type="project" value="InterPro"/>
</dbReference>
<evidence type="ECO:0000313" key="5">
    <source>
        <dbReference type="EMBL" id="RDU95945.1"/>
    </source>
</evidence>
<dbReference type="PANTHER" id="PTHR44688">
    <property type="entry name" value="DNA-BINDING TRANSCRIPTIONAL ACTIVATOR DEVR_DOSR"/>
    <property type="match status" value="1"/>
</dbReference>
<dbReference type="OrthoDB" id="9794397at2"/>
<evidence type="ECO:0000256" key="2">
    <source>
        <dbReference type="ARBA" id="ARBA00023125"/>
    </source>
</evidence>
<keyword evidence="2" id="KW-0238">DNA-binding</keyword>
<keyword evidence="6" id="KW-1185">Reference proteome</keyword>
<evidence type="ECO:0000256" key="1">
    <source>
        <dbReference type="ARBA" id="ARBA00023015"/>
    </source>
</evidence>
<dbReference type="EMBL" id="QRGA01000016">
    <property type="protein sequence ID" value="RDU95945.1"/>
    <property type="molecule type" value="Genomic_DNA"/>
</dbReference>
<dbReference type="PROSITE" id="PS50043">
    <property type="entry name" value="HTH_LUXR_2"/>
    <property type="match status" value="1"/>
</dbReference>
<dbReference type="CDD" id="cd06170">
    <property type="entry name" value="LuxR_C_like"/>
    <property type="match status" value="1"/>
</dbReference>
<name>A0A3D8JT98_9BURK</name>
<evidence type="ECO:0000259" key="4">
    <source>
        <dbReference type="PROSITE" id="PS50043"/>
    </source>
</evidence>
<evidence type="ECO:0000256" key="3">
    <source>
        <dbReference type="ARBA" id="ARBA00023163"/>
    </source>
</evidence>
<feature type="domain" description="HTH luxR-type" evidence="4">
    <location>
        <begin position="28"/>
        <end position="93"/>
    </location>
</feature>
<dbReference type="PRINTS" id="PR00038">
    <property type="entry name" value="HTHLUXR"/>
</dbReference>
<comment type="caution">
    <text evidence="5">The sequence shown here is derived from an EMBL/GenBank/DDBJ whole genome shotgun (WGS) entry which is preliminary data.</text>
</comment>
<reference evidence="5 6" key="1">
    <citation type="submission" date="2018-08" db="EMBL/GenBank/DDBJ databases">
        <title>Paraburkholderia sp. DHOM06 isolated from forest soil.</title>
        <authorList>
            <person name="Gao Z.-H."/>
            <person name="Qiu L.-H."/>
        </authorList>
    </citation>
    <scope>NUCLEOTIDE SEQUENCE [LARGE SCALE GENOMIC DNA]</scope>
    <source>
        <strain evidence="5 6">DHOM06</strain>
    </source>
</reference>
<keyword evidence="3" id="KW-0804">Transcription</keyword>
<dbReference type="SUPFAM" id="SSF46894">
    <property type="entry name" value="C-terminal effector domain of the bipartite response regulators"/>
    <property type="match status" value="1"/>
</dbReference>